<evidence type="ECO:0000313" key="1">
    <source>
        <dbReference type="EMBL" id="KAK3802916.1"/>
    </source>
</evidence>
<comment type="caution">
    <text evidence="1">The sequence shown here is derived from an EMBL/GenBank/DDBJ whole genome shotgun (WGS) entry which is preliminary data.</text>
</comment>
<reference evidence="1" key="1">
    <citation type="journal article" date="2023" name="G3 (Bethesda)">
        <title>A reference genome for the long-term kleptoplast-retaining sea slug Elysia crispata morphotype clarki.</title>
        <authorList>
            <person name="Eastman K.E."/>
            <person name="Pendleton A.L."/>
            <person name="Shaikh M.A."/>
            <person name="Suttiyut T."/>
            <person name="Ogas R."/>
            <person name="Tomko P."/>
            <person name="Gavelis G."/>
            <person name="Widhalm J.R."/>
            <person name="Wisecaver J.H."/>
        </authorList>
    </citation>
    <scope>NUCLEOTIDE SEQUENCE</scope>
    <source>
        <strain evidence="1">ECLA1</strain>
    </source>
</reference>
<accession>A0AAE1BCC0</accession>
<keyword evidence="2" id="KW-1185">Reference proteome</keyword>
<sequence length="125" mass="14226">MIEAVNVLFVELSVGGGDDPARPRMWVSGQAAGRRWFTLSVSLWLVRQQLMFPELWICYTLQNRPRLGTLNHQTVPHLGPGGSQPRIQWTVNCCLRSERRLCHSLTDPLMLTDWRSALGPVARFV</sequence>
<name>A0AAE1BCC0_9GAST</name>
<protein>
    <submittedName>
        <fullName evidence="1">Uncharacterized protein</fullName>
    </submittedName>
</protein>
<gene>
    <name evidence="1" type="ORF">RRG08_020017</name>
</gene>
<evidence type="ECO:0000313" key="2">
    <source>
        <dbReference type="Proteomes" id="UP001283361"/>
    </source>
</evidence>
<proteinExistence type="predicted"/>
<dbReference type="Proteomes" id="UP001283361">
    <property type="component" value="Unassembled WGS sequence"/>
</dbReference>
<organism evidence="1 2">
    <name type="scientific">Elysia crispata</name>
    <name type="common">lettuce slug</name>
    <dbReference type="NCBI Taxonomy" id="231223"/>
    <lineage>
        <taxon>Eukaryota</taxon>
        <taxon>Metazoa</taxon>
        <taxon>Spiralia</taxon>
        <taxon>Lophotrochozoa</taxon>
        <taxon>Mollusca</taxon>
        <taxon>Gastropoda</taxon>
        <taxon>Heterobranchia</taxon>
        <taxon>Euthyneura</taxon>
        <taxon>Panpulmonata</taxon>
        <taxon>Sacoglossa</taxon>
        <taxon>Placobranchoidea</taxon>
        <taxon>Plakobranchidae</taxon>
        <taxon>Elysia</taxon>
    </lineage>
</organism>
<dbReference type="AlphaFoldDB" id="A0AAE1BCC0"/>
<dbReference type="EMBL" id="JAWDGP010000205">
    <property type="protein sequence ID" value="KAK3802916.1"/>
    <property type="molecule type" value="Genomic_DNA"/>
</dbReference>